<dbReference type="EMBL" id="FNVA01000005">
    <property type="protein sequence ID" value="SEG48525.1"/>
    <property type="molecule type" value="Genomic_DNA"/>
</dbReference>
<dbReference type="GO" id="GO:0008237">
    <property type="term" value="F:metallopeptidase activity"/>
    <property type="evidence" value="ECO:0007669"/>
    <property type="project" value="InterPro"/>
</dbReference>
<dbReference type="InterPro" id="IPR006530">
    <property type="entry name" value="YD"/>
</dbReference>
<keyword evidence="1" id="KW-0812">Transmembrane</keyword>
<sequence>MAAGGYDLRGITRAGRRCDTDTVATYRAPDAQPTYQFRNPPGDDPGGFFSPRGPRRPFWKILGVQIAAAVLMYLGLTAGLIWGVLRFLGDLANIGSEARSSLLVHRGEIAPMSALSGTGRIYFVPLGRLSGRYSLEEFALQLRNKYALEVVVTEPMPLDTRAWNGSRRQYGAQLLMDSIRQAKPEIAGEKDATVIGVTDAPVYNIVSRGNFSITARREDGYAIVSTAELDASRSRRALDRHNTEVAKLRMRMERSLLRDIGVLHWHLPLNFDRTSLLYWNFDPDIPATEIFASDLDPVESGSGKFFREPCVYVSYSAKTGTVDATGEQVRECGDLPTDEADESVETFEVNLEQQVMSVRHVDLYQPGPIPLRFGRSMRSDWQKTNGFGVSGDNDYDRYLATSDAMRQIEVVDAQSTVWLKRLPTWLNILQWNHWVDEYDSGYEQRMDWVGGRSRFVLARYDGEREWYLPCDDSTVCYLDAVEDGNGHSIRMERDAVNRELARAQASDGRWLELKYNGQRDIVSATDNLGRKVSYTYNAADQLESVLFPSGETHAYTYDKAGHLLRFQANAQATTQKQAAQMEMAYDSKTGYPRSQKLADGTVNTFDTLLGSNGQITQVNLQLGSRRFRVDLWKGGGGVLHAVDAAVPSGRNGAPTR</sequence>
<evidence type="ECO:0000256" key="1">
    <source>
        <dbReference type="SAM" id="Phobius"/>
    </source>
</evidence>
<dbReference type="InterPro" id="IPR024079">
    <property type="entry name" value="MetalloPept_cat_dom_sf"/>
</dbReference>
<dbReference type="AlphaFoldDB" id="A0A1H6AKH1"/>
<name>A0A1H6AKH1_9BACT</name>
<proteinExistence type="predicted"/>
<gene>
    <name evidence="2" type="ORF">SAMN05421819_3187</name>
</gene>
<keyword evidence="1" id="KW-1133">Transmembrane helix</keyword>
<keyword evidence="3" id="KW-1185">Reference proteome</keyword>
<evidence type="ECO:0000313" key="3">
    <source>
        <dbReference type="Proteomes" id="UP000236728"/>
    </source>
</evidence>
<reference evidence="2 3" key="1">
    <citation type="submission" date="2016-10" db="EMBL/GenBank/DDBJ databases">
        <authorList>
            <person name="de Groot N.N."/>
        </authorList>
    </citation>
    <scope>NUCLEOTIDE SEQUENCE [LARGE SCALE GENOMIC DNA]</scope>
    <source>
        <strain evidence="2 3">DSM 22489</strain>
    </source>
</reference>
<accession>A0A1H6AKH1</accession>
<evidence type="ECO:0000313" key="2">
    <source>
        <dbReference type="EMBL" id="SEG48525.1"/>
    </source>
</evidence>
<dbReference type="Proteomes" id="UP000236728">
    <property type="component" value="Unassembled WGS sequence"/>
</dbReference>
<feature type="transmembrane region" description="Helical" evidence="1">
    <location>
        <begin position="61"/>
        <end position="85"/>
    </location>
</feature>
<keyword evidence="1" id="KW-0472">Membrane</keyword>
<dbReference type="Gene3D" id="3.40.390.10">
    <property type="entry name" value="Collagenase (Catalytic Domain)"/>
    <property type="match status" value="1"/>
</dbReference>
<dbReference type="Gene3D" id="2.180.10.10">
    <property type="entry name" value="RHS repeat-associated core"/>
    <property type="match status" value="1"/>
</dbReference>
<dbReference type="NCBIfam" id="TIGR01643">
    <property type="entry name" value="YD_repeat_2x"/>
    <property type="match status" value="1"/>
</dbReference>
<organism evidence="2 3">
    <name type="scientific">Bryocella elongata</name>
    <dbReference type="NCBI Taxonomy" id="863522"/>
    <lineage>
        <taxon>Bacteria</taxon>
        <taxon>Pseudomonadati</taxon>
        <taxon>Acidobacteriota</taxon>
        <taxon>Terriglobia</taxon>
        <taxon>Terriglobales</taxon>
        <taxon>Acidobacteriaceae</taxon>
        <taxon>Bryocella</taxon>
    </lineage>
</organism>
<protein>
    <submittedName>
        <fullName evidence="2">YD repeat-containing protein</fullName>
    </submittedName>
</protein>